<dbReference type="SUPFAM" id="SSF160214">
    <property type="entry name" value="FlaG-like"/>
    <property type="match status" value="1"/>
</dbReference>
<proteinExistence type="predicted"/>
<dbReference type="Pfam" id="PF03646">
    <property type="entry name" value="FlaG"/>
    <property type="match status" value="1"/>
</dbReference>
<dbReference type="HOGENOM" id="CLU_120910_6_1_7"/>
<keyword evidence="2" id="KW-1185">Reference proteome</keyword>
<organism evidence="2">
    <name type="scientific">Wolinella succinogenes (strain ATCC 29543 / DSM 1740 / CCUG 13145 / JCM 31913 / LMG 7466 / NCTC 11488 / FDC 602W)</name>
    <name type="common">Vibrio succinogenes</name>
    <dbReference type="NCBI Taxonomy" id="273121"/>
    <lineage>
        <taxon>Bacteria</taxon>
        <taxon>Pseudomonadati</taxon>
        <taxon>Campylobacterota</taxon>
        <taxon>Epsilonproteobacteria</taxon>
        <taxon>Campylobacterales</taxon>
        <taxon>Helicobacteraceae</taxon>
        <taxon>Wolinella</taxon>
    </lineage>
</organism>
<dbReference type="PANTHER" id="PTHR37166">
    <property type="entry name" value="PROTEIN FLAG"/>
    <property type="match status" value="1"/>
</dbReference>
<dbReference type="AlphaFoldDB" id="Q7MST6"/>
<dbReference type="KEGG" id="wsu:WS0149"/>
<dbReference type="InterPro" id="IPR035924">
    <property type="entry name" value="FlaG-like_sf"/>
</dbReference>
<dbReference type="eggNOG" id="COG1334">
    <property type="taxonomic scope" value="Bacteria"/>
</dbReference>
<reference evidence="1 2" key="1">
    <citation type="journal article" date="2003" name="Proc. Natl. Acad. Sci. U.S.A.">
        <title>Complete genome sequence and analysis of Wolinella succinogenes.</title>
        <authorList>
            <person name="Baar C."/>
            <person name="Eppinger M."/>
            <person name="Raddatz G."/>
            <person name="Simon JM."/>
            <person name="Lanz C."/>
            <person name="Klimmek O."/>
            <person name="Nandakumar R."/>
            <person name="Gross R."/>
            <person name="Rosinus A."/>
            <person name="Keller H."/>
            <person name="Jagtap P."/>
            <person name="Linke B."/>
            <person name="Meyer F."/>
            <person name="Lederer H."/>
            <person name="Schuster S.C."/>
        </authorList>
    </citation>
    <scope>NUCLEOTIDE SEQUENCE [LARGE SCALE GENOMIC DNA]</scope>
    <source>
        <strain evidence="2">ATCC 29543 / DSM 1740 / CCUG 13145 / JCM 31913 / LMG 7466 / NCTC 11488 / FDC 602W</strain>
    </source>
</reference>
<dbReference type="STRING" id="273121.WS0149"/>
<dbReference type="EMBL" id="BX571657">
    <property type="protein sequence ID" value="CAE09312.1"/>
    <property type="molecule type" value="Genomic_DNA"/>
</dbReference>
<protein>
    <recommendedName>
        <fullName evidence="3">Flagellar protein FlaG</fullName>
    </recommendedName>
</protein>
<name>Q7MST6_WOLSU</name>
<sequence>MIEMIGQTGAITTTPATGALVNTSKGEGAGVASSSTQQIQKEVQELQDSKNVEDLKKELMQLTEELNREFNPLNMNIKFGFSDDIESLYVTVSERDSNRLIRKIPSDEAIELMVKMREIVGIIFDKKG</sequence>
<evidence type="ECO:0008006" key="3">
    <source>
        <dbReference type="Google" id="ProtNLM"/>
    </source>
</evidence>
<dbReference type="PANTHER" id="PTHR37166:SF1">
    <property type="entry name" value="PROTEIN FLAG"/>
    <property type="match status" value="1"/>
</dbReference>
<evidence type="ECO:0000313" key="2">
    <source>
        <dbReference type="Proteomes" id="UP000000422"/>
    </source>
</evidence>
<dbReference type="Proteomes" id="UP000000422">
    <property type="component" value="Chromosome"/>
</dbReference>
<dbReference type="Gene3D" id="3.30.160.170">
    <property type="entry name" value="FlaG-like"/>
    <property type="match status" value="1"/>
</dbReference>
<dbReference type="InterPro" id="IPR005186">
    <property type="entry name" value="FlaG"/>
</dbReference>
<dbReference type="RefSeq" id="WP_011138112.1">
    <property type="nucleotide sequence ID" value="NC_005090.1"/>
</dbReference>
<gene>
    <name evidence="1" type="ordered locus">WS0149</name>
</gene>
<evidence type="ECO:0000313" key="1">
    <source>
        <dbReference type="EMBL" id="CAE09312.1"/>
    </source>
</evidence>
<accession>Q7MST6</accession>
<dbReference type="NCBIfam" id="NF006281">
    <property type="entry name" value="PRK08452.1"/>
    <property type="match status" value="1"/>
</dbReference>